<evidence type="ECO:0000313" key="3">
    <source>
        <dbReference type="Proteomes" id="UP001152795"/>
    </source>
</evidence>
<dbReference type="InterPro" id="IPR005135">
    <property type="entry name" value="Endo/exonuclease/phosphatase"/>
</dbReference>
<dbReference type="EMBL" id="CACRXK020001411">
    <property type="protein sequence ID" value="CAB3988955.1"/>
    <property type="molecule type" value="Genomic_DNA"/>
</dbReference>
<dbReference type="Gene3D" id="3.60.10.10">
    <property type="entry name" value="Endonuclease/exonuclease/phosphatase"/>
    <property type="match status" value="1"/>
</dbReference>
<accession>A0A6S7GB30</accession>
<sequence>MSKLVLFQNLVYSEQFDIVCVCETWLHEGVLDNEILQNYTVYRNDRLNSRGGRVLVAIKSDLRSIRRNHLEGTNCEQVMVEVFPLGHPKLIIGVFYRPPNDNIDSLLELHSSLDKLDESCRLILARDFNLPKIDWSHDYPTPASNNNQNEELFCEIIADNFLSDLVTGPTHIQGNKLDCILCNHTSMISNVTCTQLHNIFPTDHYLINFEINICCNRAKPVKRSVYDYKSADFPGLRTHLNYVPLDLAISEKTDINECWQIWKDLFLTSVEEFVPKKTVSDKNTPPWIDREVKYLIKKNTRPCAAIA</sequence>
<dbReference type="PANTHER" id="PTHR33395">
    <property type="entry name" value="TRANSCRIPTASE, PUTATIVE-RELATED-RELATED"/>
    <property type="match status" value="1"/>
</dbReference>
<dbReference type="Proteomes" id="UP001152795">
    <property type="component" value="Unassembled WGS sequence"/>
</dbReference>
<comment type="caution">
    <text evidence="2">The sequence shown here is derived from an EMBL/GenBank/DDBJ whole genome shotgun (WGS) entry which is preliminary data.</text>
</comment>
<dbReference type="SUPFAM" id="SSF56219">
    <property type="entry name" value="DNase I-like"/>
    <property type="match status" value="1"/>
</dbReference>
<dbReference type="OrthoDB" id="5988221at2759"/>
<dbReference type="Pfam" id="PF14529">
    <property type="entry name" value="Exo_endo_phos_2"/>
    <property type="match status" value="1"/>
</dbReference>
<feature type="domain" description="Endonuclease/exonuclease/phosphatase" evidence="1">
    <location>
        <begin position="93"/>
        <end position="207"/>
    </location>
</feature>
<keyword evidence="3" id="KW-1185">Reference proteome</keyword>
<evidence type="ECO:0000313" key="2">
    <source>
        <dbReference type="EMBL" id="CAB3988955.1"/>
    </source>
</evidence>
<evidence type="ECO:0000259" key="1">
    <source>
        <dbReference type="Pfam" id="PF14529"/>
    </source>
</evidence>
<dbReference type="PANTHER" id="PTHR33395:SF22">
    <property type="entry name" value="REVERSE TRANSCRIPTASE DOMAIN-CONTAINING PROTEIN"/>
    <property type="match status" value="1"/>
</dbReference>
<proteinExistence type="predicted"/>
<organism evidence="2 3">
    <name type="scientific">Paramuricea clavata</name>
    <name type="common">Red gorgonian</name>
    <name type="synonym">Violescent sea-whip</name>
    <dbReference type="NCBI Taxonomy" id="317549"/>
    <lineage>
        <taxon>Eukaryota</taxon>
        <taxon>Metazoa</taxon>
        <taxon>Cnidaria</taxon>
        <taxon>Anthozoa</taxon>
        <taxon>Octocorallia</taxon>
        <taxon>Malacalcyonacea</taxon>
        <taxon>Plexauridae</taxon>
        <taxon>Paramuricea</taxon>
    </lineage>
</organism>
<dbReference type="GO" id="GO:0003824">
    <property type="term" value="F:catalytic activity"/>
    <property type="evidence" value="ECO:0007669"/>
    <property type="project" value="InterPro"/>
</dbReference>
<name>A0A6S7GB30_PARCT</name>
<dbReference type="AlphaFoldDB" id="A0A6S7GB30"/>
<dbReference type="GO" id="GO:0031012">
    <property type="term" value="C:extracellular matrix"/>
    <property type="evidence" value="ECO:0007669"/>
    <property type="project" value="TreeGrafter"/>
</dbReference>
<gene>
    <name evidence="2" type="ORF">PACLA_8A050248</name>
</gene>
<dbReference type="InterPro" id="IPR036691">
    <property type="entry name" value="Endo/exonu/phosph_ase_sf"/>
</dbReference>
<reference evidence="2" key="1">
    <citation type="submission" date="2020-04" db="EMBL/GenBank/DDBJ databases">
        <authorList>
            <person name="Alioto T."/>
            <person name="Alioto T."/>
            <person name="Gomez Garrido J."/>
        </authorList>
    </citation>
    <scope>NUCLEOTIDE SEQUENCE</scope>
    <source>
        <strain evidence="2">A484AB</strain>
    </source>
</reference>
<protein>
    <recommendedName>
        <fullName evidence="1">Endonuclease/exonuclease/phosphatase domain-containing protein</fullName>
    </recommendedName>
</protein>